<evidence type="ECO:0000313" key="6">
    <source>
        <dbReference type="RefSeq" id="XP_030519665.1"/>
    </source>
</evidence>
<dbReference type="GeneID" id="115733139"/>
<keyword evidence="1" id="KW-0732">Signal</keyword>
<dbReference type="GO" id="GO:0036498">
    <property type="term" value="P:IRE1-mediated unfolded protein response"/>
    <property type="evidence" value="ECO:0007669"/>
    <property type="project" value="TreeGrafter"/>
</dbReference>
<dbReference type="PANTHER" id="PTHR13954:SF6">
    <property type="entry name" value="NON-SPECIFIC SERINE_THREONINE PROTEIN KINASE"/>
    <property type="match status" value="1"/>
</dbReference>
<evidence type="ECO:0000256" key="3">
    <source>
        <dbReference type="ARBA" id="ARBA00022840"/>
    </source>
</evidence>
<keyword evidence="3" id="KW-0067">ATP-binding</keyword>
<dbReference type="InterPro" id="IPR045133">
    <property type="entry name" value="IRE1/2-like"/>
</dbReference>
<dbReference type="Proteomes" id="UP000827889">
    <property type="component" value="Chromosome 8"/>
</dbReference>
<evidence type="ECO:0000313" key="5">
    <source>
        <dbReference type="Proteomes" id="UP000827889"/>
    </source>
</evidence>
<gene>
    <name evidence="6" type="primary">LOC115733139</name>
</gene>
<dbReference type="KEGG" id="rarg:115733139"/>
<evidence type="ECO:0000259" key="4">
    <source>
        <dbReference type="PROSITE" id="PS51392"/>
    </source>
</evidence>
<sequence>MDFLSELYNYICTANQNCQKTIFLSELKGKKRLIFDSQSWDVRIDSHILPLLLPRDVHYNYENVVDLLQMVRNQWADKDKVSTAMQALPNPPSERLELYFTTKFPRLLLTTYDVTLKHLEGEQSFKRFFETNYR</sequence>
<dbReference type="AlphaFoldDB" id="A0A8B8NB50"/>
<dbReference type="PROSITE" id="PS51392">
    <property type="entry name" value="KEN"/>
    <property type="match status" value="1"/>
</dbReference>
<reference evidence="6" key="1">
    <citation type="submission" date="2025-08" db="UniProtKB">
        <authorList>
            <consortium name="RefSeq"/>
        </authorList>
    </citation>
    <scope>IDENTIFICATION</scope>
    <source>
        <tissue evidence="6">Leaf</tissue>
    </source>
</reference>
<dbReference type="Gene3D" id="1.20.1440.180">
    <property type="entry name" value="KEN domain"/>
    <property type="match status" value="1"/>
</dbReference>
<dbReference type="GO" id="GO:0051082">
    <property type="term" value="F:unfolded protein binding"/>
    <property type="evidence" value="ECO:0007669"/>
    <property type="project" value="TreeGrafter"/>
</dbReference>
<protein>
    <submittedName>
        <fullName evidence="6">Serine/threonine-protein kinase/endoribonuclease IRE1-like</fullName>
    </submittedName>
</protein>
<evidence type="ECO:0000256" key="2">
    <source>
        <dbReference type="ARBA" id="ARBA00022741"/>
    </source>
</evidence>
<name>A0A8B8NB50_9MYRT</name>
<dbReference type="GO" id="GO:0004521">
    <property type="term" value="F:RNA endonuclease activity"/>
    <property type="evidence" value="ECO:0007669"/>
    <property type="project" value="InterPro"/>
</dbReference>
<dbReference type="GO" id="GO:0006397">
    <property type="term" value="P:mRNA processing"/>
    <property type="evidence" value="ECO:0007669"/>
    <property type="project" value="InterPro"/>
</dbReference>
<evidence type="ECO:0000256" key="1">
    <source>
        <dbReference type="ARBA" id="ARBA00022729"/>
    </source>
</evidence>
<dbReference type="RefSeq" id="XP_030519665.1">
    <property type="nucleotide sequence ID" value="XM_030663805.2"/>
</dbReference>
<dbReference type="PANTHER" id="PTHR13954">
    <property type="entry name" value="IRE1-RELATED"/>
    <property type="match status" value="1"/>
</dbReference>
<proteinExistence type="predicted"/>
<dbReference type="GO" id="GO:0004674">
    <property type="term" value="F:protein serine/threonine kinase activity"/>
    <property type="evidence" value="ECO:0007669"/>
    <property type="project" value="InterPro"/>
</dbReference>
<dbReference type="Pfam" id="PF06479">
    <property type="entry name" value="Ribonuc_2-5A"/>
    <property type="match status" value="1"/>
</dbReference>
<dbReference type="InterPro" id="IPR010513">
    <property type="entry name" value="KEN_dom"/>
</dbReference>
<keyword evidence="2" id="KW-0547">Nucleotide-binding</keyword>
<keyword evidence="5" id="KW-1185">Reference proteome</keyword>
<feature type="domain" description="KEN" evidence="4">
    <location>
        <begin position="1"/>
        <end position="131"/>
    </location>
</feature>
<dbReference type="InterPro" id="IPR038357">
    <property type="entry name" value="KEN_sf"/>
</dbReference>
<organism evidence="5 6">
    <name type="scientific">Rhodamnia argentea</name>
    <dbReference type="NCBI Taxonomy" id="178133"/>
    <lineage>
        <taxon>Eukaryota</taxon>
        <taxon>Viridiplantae</taxon>
        <taxon>Streptophyta</taxon>
        <taxon>Embryophyta</taxon>
        <taxon>Tracheophyta</taxon>
        <taxon>Spermatophyta</taxon>
        <taxon>Magnoliopsida</taxon>
        <taxon>eudicotyledons</taxon>
        <taxon>Gunneridae</taxon>
        <taxon>Pentapetalae</taxon>
        <taxon>rosids</taxon>
        <taxon>malvids</taxon>
        <taxon>Myrtales</taxon>
        <taxon>Myrtaceae</taxon>
        <taxon>Myrtoideae</taxon>
        <taxon>Myrteae</taxon>
        <taxon>Australasian group</taxon>
        <taxon>Rhodamnia</taxon>
    </lineage>
</organism>
<dbReference type="GO" id="GO:1990604">
    <property type="term" value="C:IRE1-TRAF2-ASK1 complex"/>
    <property type="evidence" value="ECO:0007669"/>
    <property type="project" value="TreeGrafter"/>
</dbReference>
<accession>A0A8B8NB50</accession>
<dbReference type="GO" id="GO:0005524">
    <property type="term" value="F:ATP binding"/>
    <property type="evidence" value="ECO:0007669"/>
    <property type="project" value="UniProtKB-KW"/>
</dbReference>